<dbReference type="AlphaFoldDB" id="A0A1H8G8W0"/>
<feature type="transmembrane region" description="Helical" evidence="1">
    <location>
        <begin position="12"/>
        <end position="32"/>
    </location>
</feature>
<feature type="transmembrane region" description="Helical" evidence="1">
    <location>
        <begin position="99"/>
        <end position="120"/>
    </location>
</feature>
<protein>
    <submittedName>
        <fullName evidence="2">Uncharacterized protein</fullName>
    </submittedName>
</protein>
<dbReference type="Proteomes" id="UP000198775">
    <property type="component" value="Unassembled WGS sequence"/>
</dbReference>
<keyword evidence="3" id="KW-1185">Reference proteome</keyword>
<gene>
    <name evidence="2" type="ORF">SAMN05216388_100332</name>
</gene>
<name>A0A1H8G8W0_9EURY</name>
<sequence length="160" mass="16683">MGMEPLVATPSFAVPLRLVVGVVAGTIATFAMDGVMTRLPEGMTPPLVAAGVLTDRRPGDAHPRLAAVAHYLAGGASGPLYVTLLLFGEALLGVSVSTYLFTAAVMYLAMVGFFTVVVLPQARGLGRSRIERIRLDWALSAAAYLAILVPLVAIGSGYLQ</sequence>
<keyword evidence="1" id="KW-0812">Transmembrane</keyword>
<evidence type="ECO:0000256" key="1">
    <source>
        <dbReference type="SAM" id="Phobius"/>
    </source>
</evidence>
<dbReference type="EMBL" id="FOCX01000003">
    <property type="protein sequence ID" value="SEN40486.1"/>
    <property type="molecule type" value="Genomic_DNA"/>
</dbReference>
<evidence type="ECO:0000313" key="3">
    <source>
        <dbReference type="Proteomes" id="UP000198775"/>
    </source>
</evidence>
<feature type="transmembrane region" description="Helical" evidence="1">
    <location>
        <begin position="65"/>
        <end position="87"/>
    </location>
</feature>
<reference evidence="3" key="1">
    <citation type="submission" date="2016-10" db="EMBL/GenBank/DDBJ databases">
        <authorList>
            <person name="Varghese N."/>
            <person name="Submissions S."/>
        </authorList>
    </citation>
    <scope>NUCLEOTIDE SEQUENCE [LARGE SCALE GENOMIC DNA]</scope>
    <source>
        <strain evidence="3">IBRC-M 10043</strain>
    </source>
</reference>
<feature type="transmembrane region" description="Helical" evidence="1">
    <location>
        <begin position="141"/>
        <end position="159"/>
    </location>
</feature>
<accession>A0A1H8G8W0</accession>
<keyword evidence="1" id="KW-0472">Membrane</keyword>
<proteinExistence type="predicted"/>
<evidence type="ECO:0000313" key="2">
    <source>
        <dbReference type="EMBL" id="SEN40486.1"/>
    </source>
</evidence>
<organism evidence="2 3">
    <name type="scientific">Halorientalis persicus</name>
    <dbReference type="NCBI Taxonomy" id="1367881"/>
    <lineage>
        <taxon>Archaea</taxon>
        <taxon>Methanobacteriati</taxon>
        <taxon>Methanobacteriota</taxon>
        <taxon>Stenosarchaea group</taxon>
        <taxon>Halobacteria</taxon>
        <taxon>Halobacteriales</taxon>
        <taxon>Haloarculaceae</taxon>
        <taxon>Halorientalis</taxon>
    </lineage>
</organism>
<keyword evidence="1" id="KW-1133">Transmembrane helix</keyword>